<name>A0A6A7AMP6_9PLEO</name>
<proteinExistence type="predicted"/>
<organism evidence="1 2">
    <name type="scientific">Plenodomus tracheiphilus IPT5</name>
    <dbReference type="NCBI Taxonomy" id="1408161"/>
    <lineage>
        <taxon>Eukaryota</taxon>
        <taxon>Fungi</taxon>
        <taxon>Dikarya</taxon>
        <taxon>Ascomycota</taxon>
        <taxon>Pezizomycotina</taxon>
        <taxon>Dothideomycetes</taxon>
        <taxon>Pleosporomycetidae</taxon>
        <taxon>Pleosporales</taxon>
        <taxon>Pleosporineae</taxon>
        <taxon>Leptosphaeriaceae</taxon>
        <taxon>Plenodomus</taxon>
    </lineage>
</organism>
<evidence type="ECO:0000313" key="1">
    <source>
        <dbReference type="EMBL" id="KAF2844313.1"/>
    </source>
</evidence>
<dbReference type="Proteomes" id="UP000799423">
    <property type="component" value="Unassembled WGS sequence"/>
</dbReference>
<evidence type="ECO:0000313" key="2">
    <source>
        <dbReference type="Proteomes" id="UP000799423"/>
    </source>
</evidence>
<evidence type="ECO:0008006" key="3">
    <source>
        <dbReference type="Google" id="ProtNLM"/>
    </source>
</evidence>
<dbReference type="OrthoDB" id="3938460at2759"/>
<protein>
    <recommendedName>
        <fullName evidence="3">HTH CENPB-type domain-containing protein</fullName>
    </recommendedName>
</protein>
<dbReference type="EMBL" id="MU006389">
    <property type="protein sequence ID" value="KAF2844313.1"/>
    <property type="molecule type" value="Genomic_DNA"/>
</dbReference>
<sequence>MIRNFGSQIAKKELGKHWVNSYIQRYQVDLISRWTTGIDRTRHQADSALKYNLYFKLLSNKIKQYGVEPRHTYNMDEKGFLLGVLTRLKRVFSRRLYQEGKLQSILQDGN</sequence>
<gene>
    <name evidence="1" type="ORF">T440DRAFT_436617</name>
</gene>
<keyword evidence="2" id="KW-1185">Reference proteome</keyword>
<reference evidence="1" key="1">
    <citation type="submission" date="2020-01" db="EMBL/GenBank/DDBJ databases">
        <authorList>
            <consortium name="DOE Joint Genome Institute"/>
            <person name="Haridas S."/>
            <person name="Albert R."/>
            <person name="Binder M."/>
            <person name="Bloem J."/>
            <person name="Labutti K."/>
            <person name="Salamov A."/>
            <person name="Andreopoulos B."/>
            <person name="Baker S.E."/>
            <person name="Barry K."/>
            <person name="Bills G."/>
            <person name="Bluhm B.H."/>
            <person name="Cannon C."/>
            <person name="Castanera R."/>
            <person name="Culley D.E."/>
            <person name="Daum C."/>
            <person name="Ezra D."/>
            <person name="Gonzalez J.B."/>
            <person name="Henrissat B."/>
            <person name="Kuo A."/>
            <person name="Liang C."/>
            <person name="Lipzen A."/>
            <person name="Lutzoni F."/>
            <person name="Magnuson J."/>
            <person name="Mondo S."/>
            <person name="Nolan M."/>
            <person name="Ohm R."/>
            <person name="Pangilinan J."/>
            <person name="Park H.-J."/>
            <person name="Ramirez L."/>
            <person name="Alfaro M."/>
            <person name="Sun H."/>
            <person name="Tritt A."/>
            <person name="Yoshinaga Y."/>
            <person name="Zwiers L.-H."/>
            <person name="Turgeon B.G."/>
            <person name="Goodwin S.B."/>
            <person name="Spatafora J.W."/>
            <person name="Crous P.W."/>
            <person name="Grigoriev I.V."/>
        </authorList>
    </citation>
    <scope>NUCLEOTIDE SEQUENCE</scope>
    <source>
        <strain evidence="1">IPT5</strain>
    </source>
</reference>
<dbReference type="AlphaFoldDB" id="A0A6A7AMP6"/>
<accession>A0A6A7AMP6</accession>